<dbReference type="Proteomes" id="UP000004750">
    <property type="component" value="Unassembled WGS sequence"/>
</dbReference>
<accession>G9ZEG6</accession>
<dbReference type="EMBL" id="AGCM01000065">
    <property type="protein sequence ID" value="EHM54628.1"/>
    <property type="molecule type" value="Genomic_DNA"/>
</dbReference>
<evidence type="ECO:0000313" key="1">
    <source>
        <dbReference type="EMBL" id="EHM54628.1"/>
    </source>
</evidence>
<protein>
    <submittedName>
        <fullName evidence="1">Uncharacterized protein</fullName>
    </submittedName>
</protein>
<evidence type="ECO:0000313" key="2">
    <source>
        <dbReference type="Proteomes" id="UP000004750"/>
    </source>
</evidence>
<comment type="caution">
    <text evidence="1">The sequence shown here is derived from an EMBL/GenBank/DDBJ whole genome shotgun (WGS) entry which is preliminary data.</text>
</comment>
<proteinExistence type="predicted"/>
<name>G9ZEG6_9GAMM</name>
<dbReference type="HOGENOM" id="CLU_2272328_0_0_6"/>
<gene>
    <name evidence="1" type="ORF">HMPREF9080_01151</name>
</gene>
<organism evidence="1 2">
    <name type="scientific">Cardiobacterium valvarum F0432</name>
    <dbReference type="NCBI Taxonomy" id="797473"/>
    <lineage>
        <taxon>Bacteria</taxon>
        <taxon>Pseudomonadati</taxon>
        <taxon>Pseudomonadota</taxon>
        <taxon>Gammaproteobacteria</taxon>
        <taxon>Cardiobacteriales</taxon>
        <taxon>Cardiobacteriaceae</taxon>
        <taxon>Cardiobacterium</taxon>
    </lineage>
</organism>
<reference evidence="1 2" key="1">
    <citation type="submission" date="2011-08" db="EMBL/GenBank/DDBJ databases">
        <authorList>
            <person name="Weinstock G."/>
            <person name="Sodergren E."/>
            <person name="Clifton S."/>
            <person name="Fulton L."/>
            <person name="Fulton B."/>
            <person name="Courtney L."/>
            <person name="Fronick C."/>
            <person name="Harrison M."/>
            <person name="Strong C."/>
            <person name="Farmer C."/>
            <person name="Delahaunty K."/>
            <person name="Markovic C."/>
            <person name="Hall O."/>
            <person name="Minx P."/>
            <person name="Tomlinson C."/>
            <person name="Mitreva M."/>
            <person name="Hou S."/>
            <person name="Chen J."/>
            <person name="Wollam A."/>
            <person name="Pepin K.H."/>
            <person name="Johnson M."/>
            <person name="Bhonagiri V."/>
            <person name="Zhang X."/>
            <person name="Suruliraj S."/>
            <person name="Warren W."/>
            <person name="Chinwalla A."/>
            <person name="Mardis E.R."/>
            <person name="Wilson R.K."/>
        </authorList>
    </citation>
    <scope>NUCLEOTIDE SEQUENCE [LARGE SCALE GENOMIC DNA]</scope>
    <source>
        <strain evidence="1 2">F0432</strain>
    </source>
</reference>
<dbReference type="STRING" id="797473.HMPREF9080_01151"/>
<sequence>MAARGGVVSHFVRIAPSGINAGFAKRRHYWPRQAVWLLDPPGRTSLLPLAGEGARRADEGIPRSGINDALHLTKRRHCWLRQAAYKCWGRAKRRCCWSRQAA</sequence>
<dbReference type="AlphaFoldDB" id="G9ZEG6"/>